<keyword evidence="3" id="KW-1185">Reference proteome</keyword>
<evidence type="ECO:0000313" key="2">
    <source>
        <dbReference type="EMBL" id="ROT81910.1"/>
    </source>
</evidence>
<feature type="signal peptide" evidence="1">
    <location>
        <begin position="1"/>
        <end position="24"/>
    </location>
</feature>
<keyword evidence="1" id="KW-0732">Signal</keyword>
<dbReference type="EMBL" id="QCYY01000905">
    <property type="protein sequence ID" value="ROT81910.1"/>
    <property type="molecule type" value="Genomic_DNA"/>
</dbReference>
<dbReference type="Pfam" id="PF07841">
    <property type="entry name" value="DM4_12"/>
    <property type="match status" value="1"/>
</dbReference>
<gene>
    <name evidence="2" type="ORF">C7M84_024939</name>
</gene>
<evidence type="ECO:0000313" key="3">
    <source>
        <dbReference type="Proteomes" id="UP000283509"/>
    </source>
</evidence>
<dbReference type="Proteomes" id="UP000283509">
    <property type="component" value="Unassembled WGS sequence"/>
</dbReference>
<reference evidence="2 3" key="1">
    <citation type="submission" date="2018-04" db="EMBL/GenBank/DDBJ databases">
        <authorList>
            <person name="Zhang X."/>
            <person name="Yuan J."/>
            <person name="Li F."/>
            <person name="Xiang J."/>
        </authorList>
    </citation>
    <scope>NUCLEOTIDE SEQUENCE [LARGE SCALE GENOMIC DNA]</scope>
    <source>
        <tissue evidence="2">Muscle</tissue>
    </source>
</reference>
<evidence type="ECO:0000256" key="1">
    <source>
        <dbReference type="SAM" id="SignalP"/>
    </source>
</evidence>
<reference evidence="2 3" key="2">
    <citation type="submission" date="2019-01" db="EMBL/GenBank/DDBJ databases">
        <title>The decoding of complex shrimp genome reveals the adaptation for benthos swimmer, frequently molting mechanism and breeding impact on genome.</title>
        <authorList>
            <person name="Sun Y."/>
            <person name="Gao Y."/>
            <person name="Yu Y."/>
        </authorList>
    </citation>
    <scope>NUCLEOTIDE SEQUENCE [LARGE SCALE GENOMIC DNA]</scope>
    <source>
        <tissue evidence="2">Muscle</tissue>
    </source>
</reference>
<protein>
    <submittedName>
        <fullName evidence="2">Uncharacterized protein</fullName>
    </submittedName>
</protein>
<sequence length="197" mass="20829">MKLISYIAVVLSSCVLLPDVSVDASPCCGLGVAVAGTLAFAGGVAAAKHHHNHHHGGGCHSCGCGGCGSSCGWCGGSYGKRRRRDAGSLNSFLEDAEIQKAYDKIAAEDKDECGLRLVCELAQKDPRELAQDEIQILLPYRGAGPSDGSVYGAYDEAAWHGQEGHSCAASYPLCAFAAQQVMDEYRKYVRNNGTFNL</sequence>
<organism evidence="2 3">
    <name type="scientific">Penaeus vannamei</name>
    <name type="common">Whiteleg shrimp</name>
    <name type="synonym">Litopenaeus vannamei</name>
    <dbReference type="NCBI Taxonomy" id="6689"/>
    <lineage>
        <taxon>Eukaryota</taxon>
        <taxon>Metazoa</taxon>
        <taxon>Ecdysozoa</taxon>
        <taxon>Arthropoda</taxon>
        <taxon>Crustacea</taxon>
        <taxon>Multicrustacea</taxon>
        <taxon>Malacostraca</taxon>
        <taxon>Eumalacostraca</taxon>
        <taxon>Eucarida</taxon>
        <taxon>Decapoda</taxon>
        <taxon>Dendrobranchiata</taxon>
        <taxon>Penaeoidea</taxon>
        <taxon>Penaeidae</taxon>
        <taxon>Penaeus</taxon>
    </lineage>
</organism>
<proteinExistence type="predicted"/>
<dbReference type="OrthoDB" id="6371549at2759"/>
<name>A0A3R7PZC7_PENVA</name>
<accession>A0A3R7PZC7</accession>
<dbReference type="AlphaFoldDB" id="A0A3R7PZC7"/>
<dbReference type="InterPro" id="IPR006631">
    <property type="entry name" value="DM4_12"/>
</dbReference>
<comment type="caution">
    <text evidence="2">The sequence shown here is derived from an EMBL/GenBank/DDBJ whole genome shotgun (WGS) entry which is preliminary data.</text>
</comment>
<feature type="chain" id="PRO_5018615911" evidence="1">
    <location>
        <begin position="25"/>
        <end position="197"/>
    </location>
</feature>